<keyword evidence="6 8" id="KW-0472">Membrane</keyword>
<feature type="transmembrane region" description="Helical" evidence="8">
    <location>
        <begin position="69"/>
        <end position="94"/>
    </location>
</feature>
<organism evidence="11 12">
    <name type="scientific">Cellulomonas persica</name>
    <dbReference type="NCBI Taxonomy" id="76861"/>
    <lineage>
        <taxon>Bacteria</taxon>
        <taxon>Bacillati</taxon>
        <taxon>Actinomycetota</taxon>
        <taxon>Actinomycetes</taxon>
        <taxon>Micrococcales</taxon>
        <taxon>Cellulomonadaceae</taxon>
        <taxon>Cellulomonas</taxon>
    </lineage>
</organism>
<comment type="subcellular location">
    <subcellularLocation>
        <location evidence="1">Cell membrane</location>
        <topology evidence="1">Multi-pass membrane protein</topology>
    </subcellularLocation>
</comment>
<dbReference type="SMART" id="SM00382">
    <property type="entry name" value="AAA"/>
    <property type="match status" value="1"/>
</dbReference>
<dbReference type="InterPro" id="IPR003439">
    <property type="entry name" value="ABC_transporter-like_ATP-bd"/>
</dbReference>
<protein>
    <submittedName>
        <fullName evidence="11">Multidrug ABC transporter permease</fullName>
    </submittedName>
</protein>
<evidence type="ECO:0000256" key="1">
    <source>
        <dbReference type="ARBA" id="ARBA00004651"/>
    </source>
</evidence>
<dbReference type="PROSITE" id="PS50929">
    <property type="entry name" value="ABC_TM1F"/>
    <property type="match status" value="1"/>
</dbReference>
<dbReference type="PANTHER" id="PTHR43394">
    <property type="entry name" value="ATP-DEPENDENT PERMEASE MDL1, MITOCHONDRIAL"/>
    <property type="match status" value="1"/>
</dbReference>
<proteinExistence type="predicted"/>
<feature type="compositionally biased region" description="Acidic residues" evidence="7">
    <location>
        <begin position="531"/>
        <end position="540"/>
    </location>
</feature>
<dbReference type="InterPro" id="IPR011527">
    <property type="entry name" value="ABC1_TM_dom"/>
</dbReference>
<feature type="transmembrane region" description="Helical" evidence="8">
    <location>
        <begin position="209"/>
        <end position="228"/>
    </location>
</feature>
<name>A0A510V2B7_9CELL</name>
<keyword evidence="5 8" id="KW-1133">Transmembrane helix</keyword>
<gene>
    <name evidence="11" type="ORF">CPE01_29780</name>
</gene>
<evidence type="ECO:0000313" key="11">
    <source>
        <dbReference type="EMBL" id="GEK19245.1"/>
    </source>
</evidence>
<dbReference type="GO" id="GO:0016887">
    <property type="term" value="F:ATP hydrolysis activity"/>
    <property type="evidence" value="ECO:0007669"/>
    <property type="project" value="InterPro"/>
</dbReference>
<dbReference type="InterPro" id="IPR027417">
    <property type="entry name" value="P-loop_NTPase"/>
</dbReference>
<evidence type="ECO:0000259" key="10">
    <source>
        <dbReference type="PROSITE" id="PS50929"/>
    </source>
</evidence>
<evidence type="ECO:0000256" key="6">
    <source>
        <dbReference type="ARBA" id="ARBA00023136"/>
    </source>
</evidence>
<evidence type="ECO:0000256" key="3">
    <source>
        <dbReference type="ARBA" id="ARBA00022741"/>
    </source>
</evidence>
<dbReference type="RefSeq" id="WP_246783983.1">
    <property type="nucleotide sequence ID" value="NZ_BJUA01000020.1"/>
</dbReference>
<dbReference type="PANTHER" id="PTHR43394:SF1">
    <property type="entry name" value="ATP-BINDING CASSETTE SUB-FAMILY B MEMBER 10, MITOCHONDRIAL"/>
    <property type="match status" value="1"/>
</dbReference>
<evidence type="ECO:0000256" key="4">
    <source>
        <dbReference type="ARBA" id="ARBA00022840"/>
    </source>
</evidence>
<dbReference type="InterPro" id="IPR017871">
    <property type="entry name" value="ABC_transporter-like_CS"/>
</dbReference>
<comment type="caution">
    <text evidence="11">The sequence shown here is derived from an EMBL/GenBank/DDBJ whole genome shotgun (WGS) entry which is preliminary data.</text>
</comment>
<keyword evidence="4" id="KW-0067">ATP-binding</keyword>
<dbReference type="Pfam" id="PF00005">
    <property type="entry name" value="ABC_tran"/>
    <property type="match status" value="1"/>
</dbReference>
<keyword evidence="3" id="KW-0547">Nucleotide-binding</keyword>
<dbReference type="Gene3D" id="3.40.50.300">
    <property type="entry name" value="P-loop containing nucleotide triphosphate hydrolases"/>
    <property type="match status" value="1"/>
</dbReference>
<feature type="transmembrane region" description="Helical" evidence="8">
    <location>
        <begin position="177"/>
        <end position="203"/>
    </location>
</feature>
<dbReference type="InterPro" id="IPR036640">
    <property type="entry name" value="ABC1_TM_sf"/>
</dbReference>
<dbReference type="SUPFAM" id="SSF90123">
    <property type="entry name" value="ABC transporter transmembrane region"/>
    <property type="match status" value="1"/>
</dbReference>
<evidence type="ECO:0000259" key="9">
    <source>
        <dbReference type="PROSITE" id="PS50893"/>
    </source>
</evidence>
<dbReference type="InterPro" id="IPR003593">
    <property type="entry name" value="AAA+_ATPase"/>
</dbReference>
<dbReference type="GO" id="GO:0015421">
    <property type="term" value="F:ABC-type oligopeptide transporter activity"/>
    <property type="evidence" value="ECO:0007669"/>
    <property type="project" value="TreeGrafter"/>
</dbReference>
<feature type="compositionally biased region" description="Basic and acidic residues" evidence="7">
    <location>
        <begin position="10"/>
        <end position="38"/>
    </location>
</feature>
<evidence type="ECO:0000256" key="5">
    <source>
        <dbReference type="ARBA" id="ARBA00022989"/>
    </source>
</evidence>
<evidence type="ECO:0000256" key="8">
    <source>
        <dbReference type="SAM" id="Phobius"/>
    </source>
</evidence>
<feature type="domain" description="ABC transporter" evidence="9">
    <location>
        <begin position="389"/>
        <end position="648"/>
    </location>
</feature>
<sequence length="671" mass="71417">MTSGAAGPPRPDELLPDDRASDDRAPDDVDPDSPHADGEGPDEQVSATSSVRLAGRALRLAWDAAPRVTATYVVVALGTPLLPVLVAWATKAVLDGLQAGAPTGDLLVWTLTLAGIGLVAGWAPQVQQYLRAELNRAAGVRTLELLYRAVGRLQGLVRFETPRFLDRLRLAQQSSHGVPTMVVQTVFGLLGGALTIVGFLASLLAINRVMGAAVVLAAVPVLVVEMVLARRRADVMWRTTPAQRREFVYGTYLTDPQAAQEIRLFGFGPFLLGRILADRRAVNAADRLVDRQDLRLQVPLGLCSAVVSGAGLVWAVLAARAGRLTVGDVTLFVAAVAGVQAALSAVIQSLAQAHESLLLFGHLDVVLRAPRDLPVPAAPTPVPPLRDGILVEDVWFRYAPDLHWVLRGVDLWLPAGTSLGLVGVNGAGKSTLVKLLCRFYDPERGRILWDGVDLRDLDPEQLRSRLGAVFQNFVTYDLTAAENIALGRVDAVRDRAQVVEAARLAGIDPAVRDLPRGYDTLLTRQMTGFEPDPEGPDPSDDSGHDATGVPLSGGQSQRLALARAYLGSSDLLVLDEPSSGLDAAAEHEIHRSLQHLRAGTTALLISHRLGALRSADRIVVLDAGEVREEGDHATLVAADGVYARLFALQAQGYGDLTTTSVAVEPAGTAAL</sequence>
<accession>A0A510V2B7</accession>
<dbReference type="InterPro" id="IPR039421">
    <property type="entry name" value="Type_1_exporter"/>
</dbReference>
<dbReference type="GO" id="GO:0005524">
    <property type="term" value="F:ATP binding"/>
    <property type="evidence" value="ECO:0007669"/>
    <property type="project" value="UniProtKB-KW"/>
</dbReference>
<dbReference type="EMBL" id="BJUA01000020">
    <property type="protein sequence ID" value="GEK19245.1"/>
    <property type="molecule type" value="Genomic_DNA"/>
</dbReference>
<dbReference type="Proteomes" id="UP000321386">
    <property type="component" value="Unassembled WGS sequence"/>
</dbReference>
<reference evidence="11 12" key="1">
    <citation type="submission" date="2019-07" db="EMBL/GenBank/DDBJ databases">
        <title>Whole genome shotgun sequence of Cellulomonas persica NBRC 101101.</title>
        <authorList>
            <person name="Hosoyama A."/>
            <person name="Uohara A."/>
            <person name="Ohji S."/>
            <person name="Ichikawa N."/>
        </authorList>
    </citation>
    <scope>NUCLEOTIDE SEQUENCE [LARGE SCALE GENOMIC DNA]</scope>
    <source>
        <strain evidence="11 12">NBRC 101101</strain>
    </source>
</reference>
<evidence type="ECO:0000256" key="7">
    <source>
        <dbReference type="SAM" id="MobiDB-lite"/>
    </source>
</evidence>
<feature type="transmembrane region" description="Helical" evidence="8">
    <location>
        <begin position="296"/>
        <end position="317"/>
    </location>
</feature>
<dbReference type="GO" id="GO:0005886">
    <property type="term" value="C:plasma membrane"/>
    <property type="evidence" value="ECO:0007669"/>
    <property type="project" value="UniProtKB-SubCell"/>
</dbReference>
<dbReference type="Gene3D" id="1.20.1560.10">
    <property type="entry name" value="ABC transporter type 1, transmembrane domain"/>
    <property type="match status" value="1"/>
</dbReference>
<dbReference type="SUPFAM" id="SSF52540">
    <property type="entry name" value="P-loop containing nucleoside triphosphate hydrolases"/>
    <property type="match status" value="1"/>
</dbReference>
<feature type="domain" description="ABC transmembrane type-1" evidence="10">
    <location>
        <begin position="81"/>
        <end position="355"/>
    </location>
</feature>
<evidence type="ECO:0000313" key="12">
    <source>
        <dbReference type="Proteomes" id="UP000321386"/>
    </source>
</evidence>
<keyword evidence="12" id="KW-1185">Reference proteome</keyword>
<feature type="transmembrane region" description="Helical" evidence="8">
    <location>
        <begin position="106"/>
        <end position="123"/>
    </location>
</feature>
<dbReference type="PROSITE" id="PS50893">
    <property type="entry name" value="ABC_TRANSPORTER_2"/>
    <property type="match status" value="1"/>
</dbReference>
<dbReference type="AlphaFoldDB" id="A0A510V2B7"/>
<feature type="region of interest" description="Disordered" evidence="7">
    <location>
        <begin position="526"/>
        <end position="553"/>
    </location>
</feature>
<dbReference type="PROSITE" id="PS00211">
    <property type="entry name" value="ABC_TRANSPORTER_1"/>
    <property type="match status" value="1"/>
</dbReference>
<evidence type="ECO:0000256" key="2">
    <source>
        <dbReference type="ARBA" id="ARBA00022692"/>
    </source>
</evidence>
<feature type="region of interest" description="Disordered" evidence="7">
    <location>
        <begin position="1"/>
        <end position="48"/>
    </location>
</feature>
<keyword evidence="2 8" id="KW-0812">Transmembrane</keyword>